<comment type="subcellular location">
    <subcellularLocation>
        <location evidence="1">Membrane</location>
        <topology evidence="1">Multi-pass membrane protein</topology>
    </subcellularLocation>
</comment>
<dbReference type="GO" id="GO:0009922">
    <property type="term" value="F:fatty acid elongase activity"/>
    <property type="evidence" value="ECO:0007669"/>
    <property type="project" value="UniProtKB-EC"/>
</dbReference>
<protein>
    <recommendedName>
        <fullName evidence="10">Elongation of very long chain fatty acids protein</fullName>
        <ecNumber evidence="10">2.3.1.199</ecNumber>
    </recommendedName>
    <alternativeName>
        <fullName evidence="10">Very-long-chain 3-oxoacyl-CoA synthase</fullName>
    </alternativeName>
</protein>
<comment type="similarity">
    <text evidence="10">Belongs to the ELO family.</text>
</comment>
<keyword evidence="9 10" id="KW-0275">Fatty acid biosynthesis</keyword>
<keyword evidence="12" id="KW-1185">Reference proteome</keyword>
<feature type="transmembrane region" description="Helical" evidence="10">
    <location>
        <begin position="141"/>
        <end position="160"/>
    </location>
</feature>
<dbReference type="GO" id="GO:0006633">
    <property type="term" value="P:fatty acid biosynthetic process"/>
    <property type="evidence" value="ECO:0007669"/>
    <property type="project" value="UniProtKB-KW"/>
</dbReference>
<evidence type="ECO:0000256" key="1">
    <source>
        <dbReference type="ARBA" id="ARBA00004141"/>
    </source>
</evidence>
<feature type="transmembrane region" description="Helical" evidence="10">
    <location>
        <begin position="6"/>
        <end position="26"/>
    </location>
</feature>
<dbReference type="AlphaFoldDB" id="A0ABD2MUC4"/>
<dbReference type="InterPro" id="IPR002076">
    <property type="entry name" value="ELO_fam"/>
</dbReference>
<evidence type="ECO:0000313" key="12">
    <source>
        <dbReference type="Proteomes" id="UP001516400"/>
    </source>
</evidence>
<feature type="transmembrane region" description="Helical" evidence="10">
    <location>
        <begin position="38"/>
        <end position="57"/>
    </location>
</feature>
<dbReference type="Pfam" id="PF01151">
    <property type="entry name" value="ELO"/>
    <property type="match status" value="1"/>
</dbReference>
<keyword evidence="7 10" id="KW-0443">Lipid metabolism</keyword>
<dbReference type="EMBL" id="JABFTP020000021">
    <property type="protein sequence ID" value="KAL3269887.1"/>
    <property type="molecule type" value="Genomic_DNA"/>
</dbReference>
<keyword evidence="5 10" id="KW-0276">Fatty acid metabolism</keyword>
<evidence type="ECO:0000256" key="10">
    <source>
        <dbReference type="RuleBase" id="RU361115"/>
    </source>
</evidence>
<keyword evidence="6 10" id="KW-1133">Transmembrane helix</keyword>
<dbReference type="PANTHER" id="PTHR11157">
    <property type="entry name" value="FATTY ACID ACYL TRANSFERASE-RELATED"/>
    <property type="match status" value="1"/>
</dbReference>
<feature type="transmembrane region" description="Helical" evidence="10">
    <location>
        <begin position="87"/>
        <end position="106"/>
    </location>
</feature>
<evidence type="ECO:0000256" key="5">
    <source>
        <dbReference type="ARBA" id="ARBA00022832"/>
    </source>
</evidence>
<proteinExistence type="inferred from homology"/>
<evidence type="ECO:0000256" key="3">
    <source>
        <dbReference type="ARBA" id="ARBA00022679"/>
    </source>
</evidence>
<comment type="caution">
    <text evidence="11">The sequence shown here is derived from an EMBL/GenBank/DDBJ whole genome shotgun (WGS) entry which is preliminary data.</text>
</comment>
<comment type="catalytic activity">
    <reaction evidence="10">
        <text>a very-long-chain acyl-CoA + malonyl-CoA + H(+) = a very-long-chain 3-oxoacyl-CoA + CO2 + CoA</text>
        <dbReference type="Rhea" id="RHEA:32727"/>
        <dbReference type="ChEBI" id="CHEBI:15378"/>
        <dbReference type="ChEBI" id="CHEBI:16526"/>
        <dbReference type="ChEBI" id="CHEBI:57287"/>
        <dbReference type="ChEBI" id="CHEBI:57384"/>
        <dbReference type="ChEBI" id="CHEBI:90725"/>
        <dbReference type="ChEBI" id="CHEBI:90736"/>
        <dbReference type="EC" id="2.3.1.199"/>
    </reaction>
</comment>
<organism evidence="11 12">
    <name type="scientific">Cryptolaemus montrouzieri</name>
    <dbReference type="NCBI Taxonomy" id="559131"/>
    <lineage>
        <taxon>Eukaryota</taxon>
        <taxon>Metazoa</taxon>
        <taxon>Ecdysozoa</taxon>
        <taxon>Arthropoda</taxon>
        <taxon>Hexapoda</taxon>
        <taxon>Insecta</taxon>
        <taxon>Pterygota</taxon>
        <taxon>Neoptera</taxon>
        <taxon>Endopterygota</taxon>
        <taxon>Coleoptera</taxon>
        <taxon>Polyphaga</taxon>
        <taxon>Cucujiformia</taxon>
        <taxon>Coccinelloidea</taxon>
        <taxon>Coccinellidae</taxon>
        <taxon>Scymninae</taxon>
        <taxon>Scymnini</taxon>
        <taxon>Cryptolaemus</taxon>
    </lineage>
</organism>
<dbReference type="GO" id="GO:0016020">
    <property type="term" value="C:membrane"/>
    <property type="evidence" value="ECO:0007669"/>
    <property type="project" value="UniProtKB-SubCell"/>
</dbReference>
<dbReference type="Proteomes" id="UP001516400">
    <property type="component" value="Unassembled WGS sequence"/>
</dbReference>
<evidence type="ECO:0000256" key="6">
    <source>
        <dbReference type="ARBA" id="ARBA00022989"/>
    </source>
</evidence>
<keyword evidence="4 10" id="KW-0812">Transmembrane</keyword>
<evidence type="ECO:0000256" key="7">
    <source>
        <dbReference type="ARBA" id="ARBA00023098"/>
    </source>
</evidence>
<feature type="transmembrane region" description="Helical" evidence="10">
    <location>
        <begin position="118"/>
        <end position="135"/>
    </location>
</feature>
<gene>
    <name evidence="11" type="ORF">HHI36_008944</name>
</gene>
<dbReference type="EC" id="2.3.1.199" evidence="10"/>
<evidence type="ECO:0000256" key="9">
    <source>
        <dbReference type="ARBA" id="ARBA00023160"/>
    </source>
</evidence>
<name>A0ABD2MUC4_9CUCU</name>
<reference evidence="11 12" key="1">
    <citation type="journal article" date="2021" name="BMC Biol.">
        <title>Horizontally acquired antibacterial genes associated with adaptive radiation of ladybird beetles.</title>
        <authorList>
            <person name="Li H.S."/>
            <person name="Tang X.F."/>
            <person name="Huang Y.H."/>
            <person name="Xu Z.Y."/>
            <person name="Chen M.L."/>
            <person name="Du X.Y."/>
            <person name="Qiu B.Y."/>
            <person name="Chen P.T."/>
            <person name="Zhang W."/>
            <person name="Slipinski A."/>
            <person name="Escalona H.E."/>
            <person name="Waterhouse R.M."/>
            <person name="Zwick A."/>
            <person name="Pang H."/>
        </authorList>
    </citation>
    <scope>NUCLEOTIDE SEQUENCE [LARGE SCALE GENOMIC DNA]</scope>
    <source>
        <strain evidence="11">SYSU2018</strain>
    </source>
</reference>
<keyword evidence="2 10" id="KW-0444">Lipid biosynthesis</keyword>
<feature type="non-terminal residue" evidence="11">
    <location>
        <position position="183"/>
    </location>
</feature>
<evidence type="ECO:0000256" key="8">
    <source>
        <dbReference type="ARBA" id="ARBA00023136"/>
    </source>
</evidence>
<evidence type="ECO:0000313" key="11">
    <source>
        <dbReference type="EMBL" id="KAL3269887.1"/>
    </source>
</evidence>
<keyword evidence="3 10" id="KW-0808">Transferase</keyword>
<dbReference type="PANTHER" id="PTHR11157:SF28">
    <property type="entry name" value="ELONGATION OF VERY LONG CHAIN FATTY ACIDS PROTEIN"/>
    <property type="match status" value="1"/>
</dbReference>
<accession>A0ABD2MUC4</accession>
<sequence length="183" mass="21131">MSSPGPLITILVTYLYFCISAGPRYMRDRKPYDLKLIIQIYNALQIVLSIYLVYLGLEGGWANGYNYACQPVDFSVNPTSMTMATAVWLYFITKIIELVDTVFFVLRKKMNQVSFLHLYHHAMMPVCGWIGTKFLPGGHGTLLGVINSFIHIIMYTYYLMASLGPQYQKYLWWKKHLTAMQMV</sequence>
<evidence type="ECO:0000256" key="2">
    <source>
        <dbReference type="ARBA" id="ARBA00022516"/>
    </source>
</evidence>
<evidence type="ECO:0000256" key="4">
    <source>
        <dbReference type="ARBA" id="ARBA00022692"/>
    </source>
</evidence>
<keyword evidence="8 10" id="KW-0472">Membrane</keyword>